<feature type="transmembrane region" description="Helical" evidence="4">
    <location>
        <begin position="291"/>
        <end position="314"/>
    </location>
</feature>
<evidence type="ECO:0000313" key="7">
    <source>
        <dbReference type="Proteomes" id="UP000279089"/>
    </source>
</evidence>
<evidence type="ECO:0000256" key="4">
    <source>
        <dbReference type="SAM" id="Phobius"/>
    </source>
</evidence>
<comment type="similarity">
    <text evidence="1">Belongs to the glycosyltransferase 2 family.</text>
</comment>
<protein>
    <submittedName>
        <fullName evidence="6">Glycosyltransferase family 2 protein</fullName>
    </submittedName>
</protein>
<dbReference type="InterPro" id="IPR001173">
    <property type="entry name" value="Glyco_trans_2-like"/>
</dbReference>
<reference evidence="7" key="1">
    <citation type="submission" date="2018-11" db="EMBL/GenBank/DDBJ databases">
        <title>Chitinophaga lutea sp.nov., isolate from arsenic contaminated soil.</title>
        <authorList>
            <person name="Zong Y."/>
        </authorList>
    </citation>
    <scope>NUCLEOTIDE SEQUENCE [LARGE SCALE GENOMIC DNA]</scope>
    <source>
        <strain evidence="7">YLT18</strain>
    </source>
</reference>
<sequence>MIIIFFCSFLILFYSYAGYGLLLYIMVKCRRILSRRRVPAGVLPELTLLIAAYNEEDFIERKIANTQELDYPAGKLQVMIITDGSTDRTPEIIRRYPAIRLLHEDQRNGKTAALNRAMEQVTTPIVVFCDANTLLNKAAILNLVKHYEDPRTGGVAGEKKVIAGQDEGAAGMEGVYWKYESTLKRLDAELYTVVGAAGELFSVRTALFRPVERDVVLDDFIISLRINLMGYRIAYAPDAYAMEAPSFSITDEHKRKVRISAGGFQSIVRLKALLNVFRHPVLSFQYISHRVLRWTLCPLCLPLLLISNAALVWMGAGVGYSIFLAAQLAFYVLAITGYWLAGRSVKIKVFYIPFYFLFMNVAIFEGFFRYIKGRQSAAWEKSARSMAAVS</sequence>
<dbReference type="Pfam" id="PF00535">
    <property type="entry name" value="Glycos_transf_2"/>
    <property type="match status" value="1"/>
</dbReference>
<dbReference type="PANTHER" id="PTHR43630">
    <property type="entry name" value="POLY-BETA-1,6-N-ACETYL-D-GLUCOSAMINE SYNTHASE"/>
    <property type="match status" value="1"/>
</dbReference>
<dbReference type="InterPro" id="IPR029044">
    <property type="entry name" value="Nucleotide-diphossugar_trans"/>
</dbReference>
<feature type="transmembrane region" description="Helical" evidence="4">
    <location>
        <begin position="6"/>
        <end position="27"/>
    </location>
</feature>
<feature type="transmembrane region" description="Helical" evidence="4">
    <location>
        <begin position="320"/>
        <end position="340"/>
    </location>
</feature>
<organism evidence="6 7">
    <name type="scientific">Chitinophaga barathri</name>
    <dbReference type="NCBI Taxonomy" id="1647451"/>
    <lineage>
        <taxon>Bacteria</taxon>
        <taxon>Pseudomonadati</taxon>
        <taxon>Bacteroidota</taxon>
        <taxon>Chitinophagia</taxon>
        <taxon>Chitinophagales</taxon>
        <taxon>Chitinophagaceae</taxon>
        <taxon>Chitinophaga</taxon>
    </lineage>
</organism>
<evidence type="ECO:0000259" key="5">
    <source>
        <dbReference type="Pfam" id="PF00535"/>
    </source>
</evidence>
<accession>A0A3N4M5C8</accession>
<keyword evidence="4" id="KW-1133">Transmembrane helix</keyword>
<evidence type="ECO:0000256" key="2">
    <source>
        <dbReference type="ARBA" id="ARBA00022676"/>
    </source>
</evidence>
<evidence type="ECO:0000313" key="6">
    <source>
        <dbReference type="EMBL" id="RPD38218.1"/>
    </source>
</evidence>
<dbReference type="SUPFAM" id="SSF53448">
    <property type="entry name" value="Nucleotide-diphospho-sugar transferases"/>
    <property type="match status" value="1"/>
</dbReference>
<dbReference type="PANTHER" id="PTHR43630:SF1">
    <property type="entry name" value="POLY-BETA-1,6-N-ACETYL-D-GLUCOSAMINE SYNTHASE"/>
    <property type="match status" value="1"/>
</dbReference>
<evidence type="ECO:0000256" key="1">
    <source>
        <dbReference type="ARBA" id="ARBA00006739"/>
    </source>
</evidence>
<name>A0A3N4M5C8_9BACT</name>
<keyword evidence="4" id="KW-0812">Transmembrane</keyword>
<dbReference type="EMBL" id="RMBX01000017">
    <property type="protein sequence ID" value="RPD38218.1"/>
    <property type="molecule type" value="Genomic_DNA"/>
</dbReference>
<dbReference type="Proteomes" id="UP000279089">
    <property type="component" value="Unassembled WGS sequence"/>
</dbReference>
<evidence type="ECO:0000256" key="3">
    <source>
        <dbReference type="ARBA" id="ARBA00022679"/>
    </source>
</evidence>
<dbReference type="AlphaFoldDB" id="A0A3N4M5C8"/>
<dbReference type="CDD" id="cd06439">
    <property type="entry name" value="CESA_like_1"/>
    <property type="match status" value="1"/>
</dbReference>
<keyword evidence="3 6" id="KW-0808">Transferase</keyword>
<comment type="caution">
    <text evidence="6">The sequence shown here is derived from an EMBL/GenBank/DDBJ whole genome shotgun (WGS) entry which is preliminary data.</text>
</comment>
<dbReference type="OrthoDB" id="9766971at2"/>
<feature type="domain" description="Glycosyltransferase 2-like" evidence="5">
    <location>
        <begin position="48"/>
        <end position="199"/>
    </location>
</feature>
<proteinExistence type="inferred from homology"/>
<keyword evidence="2" id="KW-0328">Glycosyltransferase</keyword>
<feature type="transmembrane region" description="Helical" evidence="4">
    <location>
        <begin position="352"/>
        <end position="371"/>
    </location>
</feature>
<keyword evidence="4" id="KW-0472">Membrane</keyword>
<gene>
    <name evidence="6" type="ORF">EG028_26170</name>
</gene>
<keyword evidence="7" id="KW-1185">Reference proteome</keyword>
<dbReference type="GO" id="GO:0016757">
    <property type="term" value="F:glycosyltransferase activity"/>
    <property type="evidence" value="ECO:0007669"/>
    <property type="project" value="UniProtKB-KW"/>
</dbReference>
<dbReference type="Gene3D" id="3.90.550.10">
    <property type="entry name" value="Spore Coat Polysaccharide Biosynthesis Protein SpsA, Chain A"/>
    <property type="match status" value="1"/>
</dbReference>